<feature type="domain" description="DUF4139" evidence="2">
    <location>
        <begin position="309"/>
        <end position="383"/>
    </location>
</feature>
<dbReference type="Pfam" id="PF13600">
    <property type="entry name" value="DUF4140"/>
    <property type="match status" value="1"/>
</dbReference>
<accession>A0A9P4JH10</accession>
<dbReference type="PANTHER" id="PTHR31005">
    <property type="entry name" value="DUF4139 DOMAIN-CONTAINING PROTEIN"/>
    <property type="match status" value="1"/>
</dbReference>
<protein>
    <recommendedName>
        <fullName evidence="6">DUF4139 domain-containing protein</fullName>
    </recommendedName>
</protein>
<feature type="domain" description="DUF4140" evidence="3">
    <location>
        <begin position="36"/>
        <end position="157"/>
    </location>
</feature>
<dbReference type="OrthoDB" id="10068793at2759"/>
<dbReference type="Pfam" id="PF13598">
    <property type="entry name" value="DUF4139"/>
    <property type="match status" value="1"/>
</dbReference>
<comment type="caution">
    <text evidence="4">The sequence shown here is derived from an EMBL/GenBank/DDBJ whole genome shotgun (WGS) entry which is preliminary data.</text>
</comment>
<dbReference type="InterPro" id="IPR025554">
    <property type="entry name" value="DUF4140"/>
</dbReference>
<name>A0A9P4JH10_9PLEO</name>
<gene>
    <name evidence="4" type="ORF">GQ43DRAFT_484866</name>
</gene>
<dbReference type="InterPro" id="IPR011935">
    <property type="entry name" value="CHP02231"/>
</dbReference>
<evidence type="ECO:0000313" key="4">
    <source>
        <dbReference type="EMBL" id="KAF2196542.1"/>
    </source>
</evidence>
<feature type="region of interest" description="Disordered" evidence="1">
    <location>
        <begin position="207"/>
        <end position="234"/>
    </location>
</feature>
<evidence type="ECO:0000259" key="2">
    <source>
        <dbReference type="Pfam" id="PF13598"/>
    </source>
</evidence>
<evidence type="ECO:0000259" key="3">
    <source>
        <dbReference type="Pfam" id="PF13600"/>
    </source>
</evidence>
<evidence type="ECO:0000313" key="5">
    <source>
        <dbReference type="Proteomes" id="UP000799536"/>
    </source>
</evidence>
<dbReference type="EMBL" id="ML994369">
    <property type="protein sequence ID" value="KAF2196542.1"/>
    <property type="molecule type" value="Genomic_DNA"/>
</dbReference>
<proteinExistence type="predicted"/>
<dbReference type="InterPro" id="IPR037291">
    <property type="entry name" value="DUF4139"/>
</dbReference>
<feature type="compositionally biased region" description="Polar residues" evidence="1">
    <location>
        <begin position="264"/>
        <end position="278"/>
    </location>
</feature>
<reference evidence="4" key="1">
    <citation type="journal article" date="2020" name="Stud. Mycol.">
        <title>101 Dothideomycetes genomes: a test case for predicting lifestyles and emergence of pathogens.</title>
        <authorList>
            <person name="Haridas S."/>
            <person name="Albert R."/>
            <person name="Binder M."/>
            <person name="Bloem J."/>
            <person name="Labutti K."/>
            <person name="Salamov A."/>
            <person name="Andreopoulos B."/>
            <person name="Baker S."/>
            <person name="Barry K."/>
            <person name="Bills G."/>
            <person name="Bluhm B."/>
            <person name="Cannon C."/>
            <person name="Castanera R."/>
            <person name="Culley D."/>
            <person name="Daum C."/>
            <person name="Ezra D."/>
            <person name="Gonzalez J."/>
            <person name="Henrissat B."/>
            <person name="Kuo A."/>
            <person name="Liang C."/>
            <person name="Lipzen A."/>
            <person name="Lutzoni F."/>
            <person name="Magnuson J."/>
            <person name="Mondo S."/>
            <person name="Nolan M."/>
            <person name="Ohm R."/>
            <person name="Pangilinan J."/>
            <person name="Park H.-J."/>
            <person name="Ramirez L."/>
            <person name="Alfaro M."/>
            <person name="Sun H."/>
            <person name="Tritt A."/>
            <person name="Yoshinaga Y."/>
            <person name="Zwiers L.-H."/>
            <person name="Turgeon B."/>
            <person name="Goodwin S."/>
            <person name="Spatafora J."/>
            <person name="Crous P."/>
            <person name="Grigoriev I."/>
        </authorList>
    </citation>
    <scope>NUCLEOTIDE SEQUENCE</scope>
    <source>
        <strain evidence="4">ATCC 74209</strain>
    </source>
</reference>
<dbReference type="Proteomes" id="UP000799536">
    <property type="component" value="Unassembled WGS sequence"/>
</dbReference>
<organism evidence="4 5">
    <name type="scientific">Delitschia confertaspora ATCC 74209</name>
    <dbReference type="NCBI Taxonomy" id="1513339"/>
    <lineage>
        <taxon>Eukaryota</taxon>
        <taxon>Fungi</taxon>
        <taxon>Dikarya</taxon>
        <taxon>Ascomycota</taxon>
        <taxon>Pezizomycotina</taxon>
        <taxon>Dothideomycetes</taxon>
        <taxon>Pleosporomycetidae</taxon>
        <taxon>Pleosporales</taxon>
        <taxon>Delitschiaceae</taxon>
        <taxon>Delitschia</taxon>
    </lineage>
</organism>
<evidence type="ECO:0000256" key="1">
    <source>
        <dbReference type="SAM" id="MobiDB-lite"/>
    </source>
</evidence>
<feature type="compositionally biased region" description="Acidic residues" evidence="1">
    <location>
        <begin position="106"/>
        <end position="123"/>
    </location>
</feature>
<evidence type="ECO:0008006" key="6">
    <source>
        <dbReference type="Google" id="ProtNLM"/>
    </source>
</evidence>
<keyword evidence="5" id="KW-1185">Reference proteome</keyword>
<feature type="region of interest" description="Disordered" evidence="1">
    <location>
        <begin position="104"/>
        <end position="123"/>
    </location>
</feature>
<dbReference type="PANTHER" id="PTHR31005:SF8">
    <property type="entry name" value="DUF4139 DOMAIN-CONTAINING PROTEIN"/>
    <property type="match status" value="1"/>
</dbReference>
<sequence length="396" mass="44121">MFGAPPVPETTTSMFSNSSDLPKQVYNLKDLSTTSVTLYPTWAHVTRDIQDIALAPGANEVEIYGLSPSVDEHSIQIEGKGFATIADMTVELVPNLEIFEGVHPEEESEANDDEDDGQGSEEDTAVRGLEDEIKELQFKVTQLTEEQNSATVRLAFLDKYARSVSAEHNSPDDMTKLLQKYQEDRADIFVAHSAASRDLAELKEEIKEKEKAKEKSRGSGKKEGPAPRLEKNKQAEYVKRERLRYWPKKVYKVIVLLETPSVETPSASCRGSTDSVTLAHSPRSEVSRTTAELGKPVASTASEKTTVSLTLSYVTREAGWSPRYDVKISSTTETATIIYRTEFLNRTSETWKDAKLAFSTSQTSYQGLDDVIPEMHVWRVKLSKSDVADQGLLSRE</sequence>
<feature type="region of interest" description="Disordered" evidence="1">
    <location>
        <begin position="264"/>
        <end position="285"/>
    </location>
</feature>
<dbReference type="AlphaFoldDB" id="A0A9P4JH10"/>